<dbReference type="EMBL" id="JAXIOK010000007">
    <property type="protein sequence ID" value="KAK4765960.1"/>
    <property type="molecule type" value="Genomic_DNA"/>
</dbReference>
<dbReference type="GO" id="GO:0005794">
    <property type="term" value="C:Golgi apparatus"/>
    <property type="evidence" value="ECO:0007669"/>
    <property type="project" value="TreeGrafter"/>
</dbReference>
<keyword evidence="1" id="KW-0072">Autophagy</keyword>
<sequence>MWRSLWRSIDRFSPQYFKYLLNELREIKVVDRSNREFAIDILQSVVEVVTYGDKHDPMIFEYFMEYQVMAEFLRILKISKKSRIEGPLLQYLSIMIQNIESDHAIYYCFSNGYINSIIMHSFTFEEGDLASYYVSFLRAVSSKVNRDTLCLLVRIEREDVVSFPLYSEALKFAQHGEKMIQTAVRALTLNIYNVSDELVYHFITTPPVSKYFSDLMQNIREQCLHVDSILQAEEETFPSGRTKKLHAETEKVVDDLYYLKDLLSVGESQLSRSVLQNLLSFLVLPVFLPLPQLENSGSSPSVVTSLYIVSRLVQIISGKSFINLVTTVMLYPYIELDMKNFTRANGADESGNADSFASYVSQLGGFVFTNPEVLGSETMSGSKYIEILMSCTSLDDGSMSIVEDDQCTKRGGILSYILSDNPCVMLASLFLLFILMDSKDLHYMFVRIIESHVMVEAKLIDALLKVFISRSEGSVQMQLETGWLFRNMLALKMLHLNDGAIILFKTSYQQSHEQFQKELDGCWFDYIPDTLKDEWESCRKALGESSNKKDPVFALELAIHQQRNNGYTGSSSSVAWQKMVDAVKVYVLHIHLKAFILKLDLPGKPIPDLADGPAESGTRRTSDHWSANFGSEIPLGSAFPCRIAFSNAGIRDIYVIPVARGKSGKLLLMEKHPFRTQRGVVIAIAPLAGLCPKIDDDHPTWLHLQIREFDKKSKVGRTEACLSKKTNQVSDGRWTLGFPNAETCMAARAMIVDERTKQRSFVEKQISPLHQYDTIELLADN</sequence>
<name>A0AAN7KFB7_9MYRT</name>
<evidence type="ECO:0000313" key="4">
    <source>
        <dbReference type="Proteomes" id="UP001345219"/>
    </source>
</evidence>
<dbReference type="GO" id="GO:1901096">
    <property type="term" value="P:regulation of autophagosome maturation"/>
    <property type="evidence" value="ECO:0007669"/>
    <property type="project" value="TreeGrafter"/>
</dbReference>
<evidence type="ECO:0000256" key="1">
    <source>
        <dbReference type="ARBA" id="ARBA00023006"/>
    </source>
</evidence>
<evidence type="ECO:0000259" key="2">
    <source>
        <dbReference type="Pfam" id="PF09758"/>
    </source>
</evidence>
<dbReference type="GO" id="GO:0007034">
    <property type="term" value="P:vacuolar transport"/>
    <property type="evidence" value="ECO:0007669"/>
    <property type="project" value="TreeGrafter"/>
</dbReference>
<gene>
    <name evidence="3" type="ORF">SAY87_007602</name>
</gene>
<dbReference type="InterPro" id="IPR039272">
    <property type="entry name" value="CLEC16A/TT9"/>
</dbReference>
<dbReference type="InterPro" id="IPR019155">
    <property type="entry name" value="CLEC16A/TT9_N"/>
</dbReference>
<protein>
    <recommendedName>
        <fullName evidence="2">FPL domain-containing protein</fullName>
    </recommendedName>
</protein>
<dbReference type="GO" id="GO:0016197">
    <property type="term" value="P:endosomal transport"/>
    <property type="evidence" value="ECO:0007669"/>
    <property type="project" value="TreeGrafter"/>
</dbReference>
<accession>A0AAN7KFB7</accession>
<feature type="domain" description="FPL" evidence="2">
    <location>
        <begin position="42"/>
        <end position="192"/>
    </location>
</feature>
<dbReference type="PANTHER" id="PTHR21481">
    <property type="entry name" value="PROTEIN CLEC16A"/>
    <property type="match status" value="1"/>
</dbReference>
<comment type="caution">
    <text evidence="3">The sequence shown here is derived from an EMBL/GenBank/DDBJ whole genome shotgun (WGS) entry which is preliminary data.</text>
</comment>
<proteinExistence type="predicted"/>
<dbReference type="GO" id="GO:0006914">
    <property type="term" value="P:autophagy"/>
    <property type="evidence" value="ECO:0007669"/>
    <property type="project" value="UniProtKB-KW"/>
</dbReference>
<evidence type="ECO:0000313" key="3">
    <source>
        <dbReference type="EMBL" id="KAK4765960.1"/>
    </source>
</evidence>
<organism evidence="3 4">
    <name type="scientific">Trapa incisa</name>
    <dbReference type="NCBI Taxonomy" id="236973"/>
    <lineage>
        <taxon>Eukaryota</taxon>
        <taxon>Viridiplantae</taxon>
        <taxon>Streptophyta</taxon>
        <taxon>Embryophyta</taxon>
        <taxon>Tracheophyta</taxon>
        <taxon>Spermatophyta</taxon>
        <taxon>Magnoliopsida</taxon>
        <taxon>eudicotyledons</taxon>
        <taxon>Gunneridae</taxon>
        <taxon>Pentapetalae</taxon>
        <taxon>rosids</taxon>
        <taxon>malvids</taxon>
        <taxon>Myrtales</taxon>
        <taxon>Lythraceae</taxon>
        <taxon>Trapa</taxon>
    </lineage>
</organism>
<dbReference type="PANTHER" id="PTHR21481:SF0">
    <property type="entry name" value="PROTEIN CLEC16A"/>
    <property type="match status" value="1"/>
</dbReference>
<dbReference type="Proteomes" id="UP001345219">
    <property type="component" value="Chromosome 7"/>
</dbReference>
<dbReference type="Pfam" id="PF09758">
    <property type="entry name" value="FPL"/>
    <property type="match status" value="1"/>
</dbReference>
<dbReference type="GO" id="GO:0005770">
    <property type="term" value="C:late endosome"/>
    <property type="evidence" value="ECO:0007669"/>
    <property type="project" value="TreeGrafter"/>
</dbReference>
<dbReference type="AlphaFoldDB" id="A0AAN7KFB7"/>
<keyword evidence="4" id="KW-1185">Reference proteome</keyword>
<reference evidence="3 4" key="1">
    <citation type="journal article" date="2023" name="Hortic Res">
        <title>Pangenome of water caltrop reveals structural variations and asymmetric subgenome divergence after allopolyploidization.</title>
        <authorList>
            <person name="Zhang X."/>
            <person name="Chen Y."/>
            <person name="Wang L."/>
            <person name="Yuan Y."/>
            <person name="Fang M."/>
            <person name="Shi L."/>
            <person name="Lu R."/>
            <person name="Comes H.P."/>
            <person name="Ma Y."/>
            <person name="Chen Y."/>
            <person name="Huang G."/>
            <person name="Zhou Y."/>
            <person name="Zheng Z."/>
            <person name="Qiu Y."/>
        </authorList>
    </citation>
    <scope>NUCLEOTIDE SEQUENCE [LARGE SCALE GENOMIC DNA]</scope>
    <source>
        <tissue evidence="3">Roots</tissue>
    </source>
</reference>